<sequence length="364" mass="42692">MYLNNKHVNEKSNYDRNEKHNDKNNDRNNDRYDNKNDIKRKDRHQKRKNRKYSSSSLSRPSSSVTVYVSQSESSSSSEKVPRYRPKNHDNMVLLLENLPEDLTKQQLYHAFNEVAMEANVIPHEEISIINAFGQAYIKYYTVDYARKVLIYLKGKIQIGEHTLNILHNNKNKLKFKFLFKFQYLLNPNTFSYANTLNSLNFTYLTQLITINLTILQLPIQIPEVSIIQPIVQAPFQAAQLAQERIILKQEQKITLSTPPMNLMTQLPPKIHAPKPQQQQQLSQQQSQQKKLQKVEKVEKEVKSDKSDEQPSPLPTKIVKKVQQPQLTEAQIRKKAELELNKWENNNKQKTRSQSYYFKTNHKSS</sequence>
<dbReference type="Pfam" id="PF00076">
    <property type="entry name" value="RRM_1"/>
    <property type="match status" value="1"/>
</dbReference>
<comment type="caution">
    <text evidence="3">The sequence shown here is derived from an EMBL/GenBank/DDBJ whole genome shotgun (WGS) entry which is preliminary data.</text>
</comment>
<organism evidence="3 4">
    <name type="scientific">Paramecium pentaurelia</name>
    <dbReference type="NCBI Taxonomy" id="43138"/>
    <lineage>
        <taxon>Eukaryota</taxon>
        <taxon>Sar</taxon>
        <taxon>Alveolata</taxon>
        <taxon>Ciliophora</taxon>
        <taxon>Intramacronucleata</taxon>
        <taxon>Oligohymenophorea</taxon>
        <taxon>Peniculida</taxon>
        <taxon>Parameciidae</taxon>
        <taxon>Paramecium</taxon>
    </lineage>
</organism>
<feature type="region of interest" description="Disordered" evidence="1">
    <location>
        <begin position="342"/>
        <end position="364"/>
    </location>
</feature>
<feature type="compositionally biased region" description="Basic and acidic residues" evidence="1">
    <location>
        <begin position="7"/>
        <end position="40"/>
    </location>
</feature>
<dbReference type="EMBL" id="CAJJDO010000077">
    <property type="protein sequence ID" value="CAD8181868.1"/>
    <property type="molecule type" value="Genomic_DNA"/>
</dbReference>
<feature type="domain" description="RRM" evidence="2">
    <location>
        <begin position="94"/>
        <end position="163"/>
    </location>
</feature>
<feature type="compositionally biased region" description="Basic and acidic residues" evidence="1">
    <location>
        <begin position="292"/>
        <end position="308"/>
    </location>
</feature>
<protein>
    <recommendedName>
        <fullName evidence="2">RRM domain-containing protein</fullName>
    </recommendedName>
</protein>
<feature type="region of interest" description="Disordered" evidence="1">
    <location>
        <begin position="258"/>
        <end position="325"/>
    </location>
</feature>
<feature type="compositionally biased region" description="Low complexity" evidence="1">
    <location>
        <begin position="53"/>
        <end position="77"/>
    </location>
</feature>
<dbReference type="AlphaFoldDB" id="A0A8S1VVG1"/>
<evidence type="ECO:0000259" key="2">
    <source>
        <dbReference type="Pfam" id="PF00076"/>
    </source>
</evidence>
<evidence type="ECO:0000313" key="3">
    <source>
        <dbReference type="EMBL" id="CAD8181868.1"/>
    </source>
</evidence>
<name>A0A8S1VVG1_9CILI</name>
<dbReference type="GO" id="GO:0003723">
    <property type="term" value="F:RNA binding"/>
    <property type="evidence" value="ECO:0007669"/>
    <property type="project" value="InterPro"/>
</dbReference>
<dbReference type="Proteomes" id="UP000689195">
    <property type="component" value="Unassembled WGS sequence"/>
</dbReference>
<dbReference type="OrthoDB" id="439808at2759"/>
<feature type="compositionally biased region" description="Low complexity" evidence="1">
    <location>
        <begin position="276"/>
        <end position="289"/>
    </location>
</feature>
<dbReference type="CDD" id="cd00590">
    <property type="entry name" value="RRM_SF"/>
    <property type="match status" value="1"/>
</dbReference>
<gene>
    <name evidence="3" type="ORF">PPENT_87.1.T0770114</name>
</gene>
<evidence type="ECO:0000256" key="1">
    <source>
        <dbReference type="SAM" id="MobiDB-lite"/>
    </source>
</evidence>
<reference evidence="3" key="1">
    <citation type="submission" date="2021-01" db="EMBL/GenBank/DDBJ databases">
        <authorList>
            <consortium name="Genoscope - CEA"/>
            <person name="William W."/>
        </authorList>
    </citation>
    <scope>NUCLEOTIDE SEQUENCE</scope>
</reference>
<accession>A0A8S1VVG1</accession>
<feature type="region of interest" description="Disordered" evidence="1">
    <location>
        <begin position="1"/>
        <end position="85"/>
    </location>
</feature>
<evidence type="ECO:0000313" key="4">
    <source>
        <dbReference type="Proteomes" id="UP000689195"/>
    </source>
</evidence>
<dbReference type="InterPro" id="IPR000504">
    <property type="entry name" value="RRM_dom"/>
</dbReference>
<keyword evidence="4" id="KW-1185">Reference proteome</keyword>
<proteinExistence type="predicted"/>
<feature type="compositionally biased region" description="Basic residues" evidence="1">
    <location>
        <begin position="41"/>
        <end position="51"/>
    </location>
</feature>